<proteinExistence type="predicted"/>
<dbReference type="Proteomes" id="UP000544222">
    <property type="component" value="Unassembled WGS sequence"/>
</dbReference>
<sequence length="85" mass="9470">MVLRDLYSPKMSPLRGYFGVMGIVFYEDVRTTSLLYGCIFIFTKHPLPVKGRIPAIFIATHSSIGSKGRSPVICLIIMCPGIHKL</sequence>
<protein>
    <submittedName>
        <fullName evidence="1">Uncharacterized protein</fullName>
    </submittedName>
</protein>
<organism evidence="1 2">
    <name type="scientific">Microbacter margulisiae</name>
    <dbReference type="NCBI Taxonomy" id="1350067"/>
    <lineage>
        <taxon>Bacteria</taxon>
        <taxon>Pseudomonadati</taxon>
        <taxon>Bacteroidota</taxon>
        <taxon>Bacteroidia</taxon>
        <taxon>Bacteroidales</taxon>
        <taxon>Porphyromonadaceae</taxon>
        <taxon>Microbacter</taxon>
    </lineage>
</organism>
<reference evidence="1 2" key="1">
    <citation type="submission" date="2020-08" db="EMBL/GenBank/DDBJ databases">
        <title>Genomic Encyclopedia of Type Strains, Phase IV (KMG-IV): sequencing the most valuable type-strain genomes for metagenomic binning, comparative biology and taxonomic classification.</title>
        <authorList>
            <person name="Goeker M."/>
        </authorList>
    </citation>
    <scope>NUCLEOTIDE SEQUENCE [LARGE SCALE GENOMIC DNA]</scope>
    <source>
        <strain evidence="1 2">DSM 27471</strain>
    </source>
</reference>
<evidence type="ECO:0000313" key="2">
    <source>
        <dbReference type="Proteomes" id="UP000544222"/>
    </source>
</evidence>
<keyword evidence="2" id="KW-1185">Reference proteome</keyword>
<gene>
    <name evidence="1" type="ORF">FHX64_002795</name>
</gene>
<dbReference type="EMBL" id="JACHYB010000002">
    <property type="protein sequence ID" value="MBB3188597.1"/>
    <property type="molecule type" value="Genomic_DNA"/>
</dbReference>
<name>A0A7W5H3Q8_9PORP</name>
<dbReference type="AlphaFoldDB" id="A0A7W5H3Q8"/>
<comment type="caution">
    <text evidence="1">The sequence shown here is derived from an EMBL/GenBank/DDBJ whole genome shotgun (WGS) entry which is preliminary data.</text>
</comment>
<evidence type="ECO:0000313" key="1">
    <source>
        <dbReference type="EMBL" id="MBB3188597.1"/>
    </source>
</evidence>
<accession>A0A7W5H3Q8</accession>